<dbReference type="EMBL" id="QQSY01000001">
    <property type="protein sequence ID" value="RDI99651.1"/>
    <property type="molecule type" value="Genomic_DNA"/>
</dbReference>
<dbReference type="PANTHER" id="PTHR30489">
    <property type="entry name" value="LIPOPROTEIN-RELEASING SYSTEM TRANSMEMBRANE PROTEIN LOLE"/>
    <property type="match status" value="1"/>
</dbReference>
<dbReference type="GO" id="GO:0042953">
    <property type="term" value="P:lipoprotein transport"/>
    <property type="evidence" value="ECO:0007669"/>
    <property type="project" value="InterPro"/>
</dbReference>
<evidence type="ECO:0000256" key="3">
    <source>
        <dbReference type="ARBA" id="ARBA00022448"/>
    </source>
</evidence>
<dbReference type="PANTHER" id="PTHR30489:SF0">
    <property type="entry name" value="LIPOPROTEIN-RELEASING SYSTEM TRANSMEMBRANE PROTEIN LOLE"/>
    <property type="match status" value="1"/>
</dbReference>
<comment type="caution">
    <text evidence="11">The sequence shown here is derived from an EMBL/GenBank/DDBJ whole genome shotgun (WGS) entry which is preliminary data.</text>
</comment>
<dbReference type="InterPro" id="IPR025857">
    <property type="entry name" value="MacB_PCD"/>
</dbReference>
<feature type="domain" description="ABC3 transporter permease C-terminal" evidence="9">
    <location>
        <begin position="275"/>
        <end position="408"/>
    </location>
</feature>
<feature type="transmembrane region" description="Helical" evidence="8">
    <location>
        <begin position="316"/>
        <end position="342"/>
    </location>
</feature>
<keyword evidence="7 8" id="KW-0472">Membrane</keyword>
<evidence type="ECO:0000313" key="11">
    <source>
        <dbReference type="EMBL" id="RDI99651.1"/>
    </source>
</evidence>
<keyword evidence="4" id="KW-1003">Cell membrane</keyword>
<evidence type="ECO:0000256" key="6">
    <source>
        <dbReference type="ARBA" id="ARBA00022989"/>
    </source>
</evidence>
<protein>
    <submittedName>
        <fullName evidence="11">Lipoprotein-releasing ABC transporter permease subunit</fullName>
    </submittedName>
</protein>
<dbReference type="Proteomes" id="UP000254711">
    <property type="component" value="Unassembled WGS sequence"/>
</dbReference>
<sequence>MFRPLELFIGLRYTRAKRRNQFISFISTVSIVCIAISVTALITVMSVMNGFDDELRSRILGAISHATVSGMPGQAVEEWPRAVKIAEANKHVQGAAPYVEAEAFFQARRSAGGLLRGIEPAQEPRVSDIGQHMVEGKLDDLTPGSWNIVLGRELALSLGVSVGDKVIVAVPSFHSSPITGSVPSLRSFRVSGVFEMGMQEFDSGLALVNMSDAQRLNQLDGPTGIRLRLDDMFNAREVAHELADQLGQVYRVETWMDSHANFFSAISMEKKVMFIILSLIILVAVINLISMLMMLVTDKQADIAILRTLGSTPRSIMGMFMVQGVLVGFVGIGFGVGLGSLLSWRLPGIVKWIEHVTGVTFLSPDVYYISELPSKLELSDVSWVALITFLFSLLATLYPAWRASRTQPAQALRYE</sequence>
<dbReference type="Pfam" id="PF02687">
    <property type="entry name" value="FtsX"/>
    <property type="match status" value="1"/>
</dbReference>
<dbReference type="OrthoDB" id="9808461at2"/>
<organism evidence="11 12">
    <name type="scientific">Dyella solisilvae</name>
    <dbReference type="NCBI Taxonomy" id="1920168"/>
    <lineage>
        <taxon>Bacteria</taxon>
        <taxon>Pseudomonadati</taxon>
        <taxon>Pseudomonadota</taxon>
        <taxon>Gammaproteobacteria</taxon>
        <taxon>Lysobacterales</taxon>
        <taxon>Rhodanobacteraceae</taxon>
        <taxon>Dyella</taxon>
    </lineage>
</organism>
<name>A0A370KAN7_9GAMM</name>
<comment type="subcellular location">
    <subcellularLocation>
        <location evidence="1">Cell membrane</location>
        <topology evidence="1">Multi-pass membrane protein</topology>
    </subcellularLocation>
</comment>
<dbReference type="NCBIfam" id="TIGR02212">
    <property type="entry name" value="lolCE"/>
    <property type="match status" value="1"/>
</dbReference>
<feature type="transmembrane region" description="Helical" evidence="8">
    <location>
        <begin position="381"/>
        <end position="401"/>
    </location>
</feature>
<dbReference type="Pfam" id="PF12704">
    <property type="entry name" value="MacB_PCD"/>
    <property type="match status" value="1"/>
</dbReference>
<keyword evidence="6 8" id="KW-1133">Transmembrane helix</keyword>
<dbReference type="InterPro" id="IPR011925">
    <property type="entry name" value="LolCE_TM"/>
</dbReference>
<proteinExistence type="inferred from homology"/>
<feature type="transmembrane region" description="Helical" evidence="8">
    <location>
        <begin position="21"/>
        <end position="48"/>
    </location>
</feature>
<keyword evidence="11" id="KW-0449">Lipoprotein</keyword>
<keyword evidence="3" id="KW-0813">Transport</keyword>
<evidence type="ECO:0000313" key="12">
    <source>
        <dbReference type="Proteomes" id="UP000254711"/>
    </source>
</evidence>
<dbReference type="RefSeq" id="WP_114823388.1">
    <property type="nucleotide sequence ID" value="NZ_QQSY01000001.1"/>
</dbReference>
<comment type="similarity">
    <text evidence="2">Belongs to the ABC-4 integral membrane protein family. LolC/E subfamily.</text>
</comment>
<dbReference type="InterPro" id="IPR003838">
    <property type="entry name" value="ABC3_permease_C"/>
</dbReference>
<feature type="transmembrane region" description="Helical" evidence="8">
    <location>
        <begin position="272"/>
        <end position="296"/>
    </location>
</feature>
<reference evidence="11 12" key="1">
    <citation type="submission" date="2018-07" db="EMBL/GenBank/DDBJ databases">
        <title>Dyella solisilvae sp. nov., isolated from the pine and broad-leaved mixed forest soil.</title>
        <authorList>
            <person name="Gao Z."/>
            <person name="Qiu L."/>
        </authorList>
    </citation>
    <scope>NUCLEOTIDE SEQUENCE [LARGE SCALE GENOMIC DNA]</scope>
    <source>
        <strain evidence="11 12">DHG54</strain>
    </source>
</reference>
<evidence type="ECO:0000259" key="10">
    <source>
        <dbReference type="Pfam" id="PF12704"/>
    </source>
</evidence>
<gene>
    <name evidence="11" type="ORF">DVT68_02050</name>
</gene>
<dbReference type="InterPro" id="IPR051447">
    <property type="entry name" value="Lipoprotein-release_system"/>
</dbReference>
<dbReference type="AlphaFoldDB" id="A0A370KAN7"/>
<keyword evidence="12" id="KW-1185">Reference proteome</keyword>
<keyword evidence="5 8" id="KW-0812">Transmembrane</keyword>
<accession>A0A370KAN7</accession>
<evidence type="ECO:0000256" key="2">
    <source>
        <dbReference type="ARBA" id="ARBA00005236"/>
    </source>
</evidence>
<evidence type="ECO:0000256" key="1">
    <source>
        <dbReference type="ARBA" id="ARBA00004651"/>
    </source>
</evidence>
<evidence type="ECO:0000256" key="7">
    <source>
        <dbReference type="ARBA" id="ARBA00023136"/>
    </source>
</evidence>
<dbReference type="GO" id="GO:0098797">
    <property type="term" value="C:plasma membrane protein complex"/>
    <property type="evidence" value="ECO:0007669"/>
    <property type="project" value="TreeGrafter"/>
</dbReference>
<feature type="domain" description="MacB-like periplasmic core" evidence="10">
    <location>
        <begin position="28"/>
        <end position="243"/>
    </location>
</feature>
<dbReference type="GO" id="GO:0044874">
    <property type="term" value="P:lipoprotein localization to outer membrane"/>
    <property type="evidence" value="ECO:0007669"/>
    <property type="project" value="TreeGrafter"/>
</dbReference>
<evidence type="ECO:0000256" key="8">
    <source>
        <dbReference type="SAM" id="Phobius"/>
    </source>
</evidence>
<evidence type="ECO:0000256" key="5">
    <source>
        <dbReference type="ARBA" id="ARBA00022692"/>
    </source>
</evidence>
<evidence type="ECO:0000256" key="4">
    <source>
        <dbReference type="ARBA" id="ARBA00022475"/>
    </source>
</evidence>
<evidence type="ECO:0000259" key="9">
    <source>
        <dbReference type="Pfam" id="PF02687"/>
    </source>
</evidence>